<protein>
    <recommendedName>
        <fullName evidence="4">Glutathione peroxidase</fullName>
    </recommendedName>
</protein>
<dbReference type="PANTHER" id="PTHR11592:SF78">
    <property type="entry name" value="GLUTATHIONE PEROXIDASE"/>
    <property type="match status" value="1"/>
</dbReference>
<reference evidence="5" key="1">
    <citation type="submission" date="2021-01" db="EMBL/GenBank/DDBJ databases">
        <authorList>
            <person name="Corre E."/>
            <person name="Pelletier E."/>
            <person name="Niang G."/>
            <person name="Scheremetjew M."/>
            <person name="Finn R."/>
            <person name="Kale V."/>
            <person name="Holt S."/>
            <person name="Cochrane G."/>
            <person name="Meng A."/>
            <person name="Brown T."/>
            <person name="Cohen L."/>
        </authorList>
    </citation>
    <scope>NUCLEOTIDE SEQUENCE</scope>
    <source>
        <strain evidence="5">CCMP1594</strain>
    </source>
</reference>
<dbReference type="PRINTS" id="PR01011">
    <property type="entry name" value="GLUTPROXDASE"/>
</dbReference>
<dbReference type="InterPro" id="IPR036249">
    <property type="entry name" value="Thioredoxin-like_sf"/>
</dbReference>
<dbReference type="PIRSF" id="PIRSF000303">
    <property type="entry name" value="Glutathion_perox"/>
    <property type="match status" value="1"/>
</dbReference>
<dbReference type="PANTHER" id="PTHR11592">
    <property type="entry name" value="GLUTATHIONE PEROXIDASE"/>
    <property type="match status" value="1"/>
</dbReference>
<accession>A0A7S4LLH5</accession>
<proteinExistence type="inferred from homology"/>
<evidence type="ECO:0000256" key="2">
    <source>
        <dbReference type="ARBA" id="ARBA00022559"/>
    </source>
</evidence>
<comment type="similarity">
    <text evidence="1 4">Belongs to the glutathione peroxidase family.</text>
</comment>
<dbReference type="PROSITE" id="PS51355">
    <property type="entry name" value="GLUTATHIONE_PEROXID_3"/>
    <property type="match status" value="1"/>
</dbReference>
<dbReference type="InterPro" id="IPR029760">
    <property type="entry name" value="GPX_CS"/>
</dbReference>
<organism evidence="5">
    <name type="scientific">Eutreptiella gymnastica</name>
    <dbReference type="NCBI Taxonomy" id="73025"/>
    <lineage>
        <taxon>Eukaryota</taxon>
        <taxon>Discoba</taxon>
        <taxon>Euglenozoa</taxon>
        <taxon>Euglenida</taxon>
        <taxon>Spirocuta</taxon>
        <taxon>Euglenophyceae</taxon>
        <taxon>Eutreptiales</taxon>
        <taxon>Eutreptiaceae</taxon>
        <taxon>Eutreptiella</taxon>
    </lineage>
</organism>
<dbReference type="GO" id="GO:0004601">
    <property type="term" value="F:peroxidase activity"/>
    <property type="evidence" value="ECO:0007669"/>
    <property type="project" value="UniProtKB-KW"/>
</dbReference>
<evidence type="ECO:0000256" key="1">
    <source>
        <dbReference type="ARBA" id="ARBA00006926"/>
    </source>
</evidence>
<evidence type="ECO:0000313" key="5">
    <source>
        <dbReference type="EMBL" id="CAE0837200.1"/>
    </source>
</evidence>
<name>A0A7S4LLH5_9EUGL</name>
<sequence length="111" mass="12558">MKHLYDTYGDKGFTVLAFPCNQFGAQEPGTAAQIKDFVRNRYGGNYPVFDKVNVKGPSIHPVWAMLLKFFPGDVPWNFAGRFLVDKSGTPVKRYDKSASYDQIETDIKSML</sequence>
<keyword evidence="2 4" id="KW-0575">Peroxidase</keyword>
<dbReference type="GO" id="GO:0006979">
    <property type="term" value="P:response to oxidative stress"/>
    <property type="evidence" value="ECO:0007669"/>
    <property type="project" value="InterPro"/>
</dbReference>
<evidence type="ECO:0000256" key="3">
    <source>
        <dbReference type="ARBA" id="ARBA00023002"/>
    </source>
</evidence>
<gene>
    <name evidence="5" type="ORF">EGYM00163_LOCUS48570</name>
</gene>
<dbReference type="SUPFAM" id="SSF52833">
    <property type="entry name" value="Thioredoxin-like"/>
    <property type="match status" value="1"/>
</dbReference>
<dbReference type="AlphaFoldDB" id="A0A7S4LLH5"/>
<dbReference type="Gene3D" id="3.40.30.10">
    <property type="entry name" value="Glutaredoxin"/>
    <property type="match status" value="1"/>
</dbReference>
<dbReference type="InterPro" id="IPR000889">
    <property type="entry name" value="Glutathione_peroxidase"/>
</dbReference>
<evidence type="ECO:0000256" key="4">
    <source>
        <dbReference type="RuleBase" id="RU000499"/>
    </source>
</evidence>
<dbReference type="EMBL" id="HBJA01140837">
    <property type="protein sequence ID" value="CAE0837200.1"/>
    <property type="molecule type" value="Transcribed_RNA"/>
</dbReference>
<dbReference type="Pfam" id="PF00255">
    <property type="entry name" value="GSHPx"/>
    <property type="match status" value="1"/>
</dbReference>
<dbReference type="PROSITE" id="PS00763">
    <property type="entry name" value="GLUTATHIONE_PEROXID_2"/>
    <property type="match status" value="1"/>
</dbReference>
<keyword evidence="3 4" id="KW-0560">Oxidoreductase</keyword>